<comment type="caution">
    <text evidence="3">Lacks conserved residue(s) required for the propagation of feature annotation.</text>
</comment>
<evidence type="ECO:0000256" key="4">
    <source>
        <dbReference type="SAM" id="MobiDB-lite"/>
    </source>
</evidence>
<protein>
    <submittedName>
        <fullName evidence="6">DELLA protein RGL1-like</fullName>
    </submittedName>
</protein>
<keyword evidence="2" id="KW-0804">Transcription</keyword>
<proteinExistence type="inferred from homology"/>
<keyword evidence="5" id="KW-1185">Reference proteome</keyword>
<feature type="compositionally biased region" description="Basic and acidic residues" evidence="4">
    <location>
        <begin position="136"/>
        <end position="147"/>
    </location>
</feature>
<feature type="region of interest" description="Disordered" evidence="4">
    <location>
        <begin position="136"/>
        <end position="159"/>
    </location>
</feature>
<evidence type="ECO:0000313" key="6">
    <source>
        <dbReference type="RefSeq" id="XP_071906254.1"/>
    </source>
</evidence>
<feature type="short sequence motif" description="LXXLL motif" evidence="3">
    <location>
        <begin position="418"/>
        <end position="422"/>
    </location>
</feature>
<sequence length="584" mass="65957">MSDLENMCAPRGDDCLCLDRSLLQCLVRYAMTIPIGKKTSNALAVSEINPSVKKTFLQIILLLDFPLELRNRKTADSSLKPPFRVSADWKDMDSGPANISNSQTISYVADTEREIPQIPLNPLELLNQYAPKVKRLRVEDSSEKKSDPPPNPASSGHGQAIPAASIIKMAKARLLQLNSQKADIVSYASTSFGAQCGLPSAAAEDFELALRLLAAAEKVAKQQFVYARKLLSLCESSVSQSGNPIQRVAYYFADALQEKIDKEWGLVSSEEMERIRKGPTDVEQTMIRLRPEMTRCQQEIPFCLYTQFTAIQSILDCVASAKRVHLIDFGIDNGSHWTLIMQAFSVRFECPLEHLKITAVGASKQMMEDTGKWLSSFAETISLPFSFSIIVSEMKDLKEGRFGLEPDDTVAVYLGLRLWTLLPWPNQLDKFIKLIRNLNPRLIVVNEMEASINSPDFLKRFNESIHVFSAIFDCINSCMYHRVMFRKLNEEVIFPGMIRNIVIAEGIEWIQRYEKISFWRALFGKFGIVETDMSRPPPDQEILFLRSSDRLTSCTVELDRKCLLLGWKGSAIQSVSAWKIKQDD</sequence>
<dbReference type="PROSITE" id="PS50985">
    <property type="entry name" value="GRAS"/>
    <property type="match status" value="1"/>
</dbReference>
<dbReference type="GeneID" id="140007393"/>
<dbReference type="InterPro" id="IPR005202">
    <property type="entry name" value="TF_GRAS"/>
</dbReference>
<dbReference type="PANTHER" id="PTHR31636">
    <property type="entry name" value="OSJNBA0084A10.13 PROTEIN-RELATED"/>
    <property type="match status" value="1"/>
</dbReference>
<evidence type="ECO:0000256" key="3">
    <source>
        <dbReference type="PROSITE-ProRule" id="PRU01191"/>
    </source>
</evidence>
<comment type="similarity">
    <text evidence="3">Belongs to the GRAS family.</text>
</comment>
<evidence type="ECO:0000256" key="1">
    <source>
        <dbReference type="ARBA" id="ARBA00023015"/>
    </source>
</evidence>
<dbReference type="Proteomes" id="UP001652660">
    <property type="component" value="Chromosome 5c"/>
</dbReference>
<feature type="region of interest" description="Leucine repeat II (LRII)" evidence="3">
    <location>
        <begin position="369"/>
        <end position="401"/>
    </location>
</feature>
<name>A0ABM4UG39_COFAR</name>
<dbReference type="Pfam" id="PF03514">
    <property type="entry name" value="GRAS"/>
    <property type="match status" value="1"/>
</dbReference>
<organism evidence="5 6">
    <name type="scientific">Coffea arabica</name>
    <name type="common">Arabian coffee</name>
    <dbReference type="NCBI Taxonomy" id="13443"/>
    <lineage>
        <taxon>Eukaryota</taxon>
        <taxon>Viridiplantae</taxon>
        <taxon>Streptophyta</taxon>
        <taxon>Embryophyta</taxon>
        <taxon>Tracheophyta</taxon>
        <taxon>Spermatophyta</taxon>
        <taxon>Magnoliopsida</taxon>
        <taxon>eudicotyledons</taxon>
        <taxon>Gunneridae</taxon>
        <taxon>Pentapetalae</taxon>
        <taxon>asterids</taxon>
        <taxon>lamiids</taxon>
        <taxon>Gentianales</taxon>
        <taxon>Rubiaceae</taxon>
        <taxon>Ixoroideae</taxon>
        <taxon>Gardenieae complex</taxon>
        <taxon>Bertiereae - Coffeeae clade</taxon>
        <taxon>Coffeeae</taxon>
        <taxon>Coffea</taxon>
    </lineage>
</organism>
<reference evidence="6" key="1">
    <citation type="submission" date="2025-08" db="UniProtKB">
        <authorList>
            <consortium name="RefSeq"/>
        </authorList>
    </citation>
    <scope>IDENTIFICATION</scope>
    <source>
        <tissue evidence="6">Leaves</tissue>
    </source>
</reference>
<keyword evidence="1" id="KW-0805">Transcription regulation</keyword>
<accession>A0ABM4UG39</accession>
<feature type="region of interest" description="SAW" evidence="3">
    <location>
        <begin position="503"/>
        <end position="579"/>
    </location>
</feature>
<evidence type="ECO:0000256" key="2">
    <source>
        <dbReference type="ARBA" id="ARBA00023163"/>
    </source>
</evidence>
<evidence type="ECO:0000313" key="5">
    <source>
        <dbReference type="Proteomes" id="UP001652660"/>
    </source>
</evidence>
<dbReference type="RefSeq" id="XP_071906254.1">
    <property type="nucleotide sequence ID" value="XM_072050153.1"/>
</dbReference>
<gene>
    <name evidence="6" type="primary">LOC140007393</name>
</gene>